<sequence length="200" mass="22383">MTGEVRKASRLKQRNPQEMDLFRGNWQTNQPGKKIRKHIQGQFAPIDIIGPRPKSHSQSSLLTPLAGLRGRIGKLASTTDELLSIRHSTFLGFQAYHYLHGCNIDSHLILSLCSRCELNVLFSDSLCPCIFDSGRNARTMESGSISNLLSAQKIQQGALGARKSMGGSPRLVPTLSFMYNIGQRRKRKEPQIAQRTYTNM</sequence>
<comment type="caution">
    <text evidence="1">The sequence shown here is derived from an EMBL/GenBank/DDBJ whole genome shotgun (WGS) entry which is preliminary data.</text>
</comment>
<dbReference type="AlphaFoldDB" id="A0A1D2JLS1"/>
<protein>
    <submittedName>
        <fullName evidence="1">Uncharacterized protein</fullName>
    </submittedName>
</protein>
<evidence type="ECO:0000313" key="2">
    <source>
        <dbReference type="Proteomes" id="UP000242814"/>
    </source>
</evidence>
<name>A0A1D2JLS1_PARBR</name>
<evidence type="ECO:0000313" key="1">
    <source>
        <dbReference type="EMBL" id="ODH41602.1"/>
    </source>
</evidence>
<dbReference type="EMBL" id="LZYO01000032">
    <property type="protein sequence ID" value="ODH41602.1"/>
    <property type="molecule type" value="Genomic_DNA"/>
</dbReference>
<reference evidence="1 2" key="1">
    <citation type="submission" date="2016-06" db="EMBL/GenBank/DDBJ databases">
        <authorList>
            <person name="Kjaerup R.B."/>
            <person name="Dalgaard T.S."/>
            <person name="Juul-Madsen H.R."/>
        </authorList>
    </citation>
    <scope>NUCLEOTIDE SEQUENCE [LARGE SCALE GENOMIC DNA]</scope>
    <source>
        <strain evidence="1 2">Pb300</strain>
    </source>
</reference>
<organism evidence="1 2">
    <name type="scientific">Paracoccidioides brasiliensis</name>
    <dbReference type="NCBI Taxonomy" id="121759"/>
    <lineage>
        <taxon>Eukaryota</taxon>
        <taxon>Fungi</taxon>
        <taxon>Dikarya</taxon>
        <taxon>Ascomycota</taxon>
        <taxon>Pezizomycotina</taxon>
        <taxon>Eurotiomycetes</taxon>
        <taxon>Eurotiomycetidae</taxon>
        <taxon>Onygenales</taxon>
        <taxon>Ajellomycetaceae</taxon>
        <taxon>Paracoccidioides</taxon>
    </lineage>
</organism>
<proteinExistence type="predicted"/>
<gene>
    <name evidence="1" type="ORF">ACO22_01370</name>
</gene>
<dbReference type="Proteomes" id="UP000242814">
    <property type="component" value="Unassembled WGS sequence"/>
</dbReference>
<accession>A0A1D2JLS1</accession>